<accession>A0ACD5YFV0</accession>
<protein>
    <submittedName>
        <fullName evidence="1">Uncharacterized protein</fullName>
    </submittedName>
</protein>
<proteinExistence type="predicted"/>
<evidence type="ECO:0000313" key="1">
    <source>
        <dbReference type="EnsemblPlants" id="AVESA.00010b.r2.5DG1000560.1.CDS"/>
    </source>
</evidence>
<organism evidence="1 2">
    <name type="scientific">Avena sativa</name>
    <name type="common">Oat</name>
    <dbReference type="NCBI Taxonomy" id="4498"/>
    <lineage>
        <taxon>Eukaryota</taxon>
        <taxon>Viridiplantae</taxon>
        <taxon>Streptophyta</taxon>
        <taxon>Embryophyta</taxon>
        <taxon>Tracheophyta</taxon>
        <taxon>Spermatophyta</taxon>
        <taxon>Magnoliopsida</taxon>
        <taxon>Liliopsida</taxon>
        <taxon>Poales</taxon>
        <taxon>Poaceae</taxon>
        <taxon>BOP clade</taxon>
        <taxon>Pooideae</taxon>
        <taxon>Poodae</taxon>
        <taxon>Poeae</taxon>
        <taxon>Poeae Chloroplast Group 1 (Aveneae type)</taxon>
        <taxon>Aveninae</taxon>
        <taxon>Avena</taxon>
    </lineage>
</organism>
<evidence type="ECO:0000313" key="2">
    <source>
        <dbReference type="Proteomes" id="UP001732700"/>
    </source>
</evidence>
<name>A0ACD5YFV0_AVESA</name>
<dbReference type="Proteomes" id="UP001732700">
    <property type="component" value="Chromosome 5D"/>
</dbReference>
<dbReference type="EnsemblPlants" id="AVESA.00010b.r2.5DG1000560.1">
    <property type="protein sequence ID" value="AVESA.00010b.r2.5DG1000560.1.CDS"/>
    <property type="gene ID" value="AVESA.00010b.r2.5DG1000560"/>
</dbReference>
<reference evidence="1" key="1">
    <citation type="submission" date="2021-05" db="EMBL/GenBank/DDBJ databases">
        <authorList>
            <person name="Scholz U."/>
            <person name="Mascher M."/>
            <person name="Fiebig A."/>
        </authorList>
    </citation>
    <scope>NUCLEOTIDE SEQUENCE [LARGE SCALE GENOMIC DNA]</scope>
</reference>
<reference evidence="1" key="2">
    <citation type="submission" date="2025-09" db="UniProtKB">
        <authorList>
            <consortium name="EnsemblPlants"/>
        </authorList>
    </citation>
    <scope>IDENTIFICATION</scope>
</reference>
<keyword evidence="2" id="KW-1185">Reference proteome</keyword>
<sequence length="968" mass="102872">MRPLLLLVLAHLFFLAEAKGGAGSVAALNDDVLGLIVFKADVVDPEGRLATWSEDDERACSWAGVTCDPRTSRVSGLNLAGFGLSGKLGRGLLRLESLQSLSLPNNKFSGDLPTDLARLPDLQSLDLSSNAFSGAIPEGFFGKCHSLRDVSLANNAFSGDIPDVGACGTLASLNMSSNRLTGTLPSDIWSLNALRTLDLSSNAITGELPVGISKMFNLRELDLRSNCLTGSLPDDIGDCPLLRSVDLRSNSLSGDLRESLRRLSTCTNLDLSSNELTGNVPTWVGEMASLEILDLSGNKFSGEIPGSIGGLMSLRELRFSGNGFTGGLPESIGGCRSLVHVDVSWNSLTGSLPAWVFASGVQWVSVSGNTFSGEVLVPVNASSVIQGVDLSSNSFSGQIPLEISKLLTLQSLNMSCNSLSGNVPASIVEMKSLELLDLSANKLSGSIPSAIGGKSLKVLRLGKNSLTGEIPAQIGDCSSLASLDLSHNSLTGAIPATIANLTNLQTADFSRNKLTGGLPKQLSNLAHLIGFNVSHNQLSGDLPPGSFFDTISFSSVSDNPGLCGAKLNSSCPGVLPKPIVLNPDSSSDPLAQKGPVPVGGRHKKTILSISALVAIGAAVLIAVGIITITVLNLQVRAPASHSATALELSDGYLSQSPTTDVKSGKLVMFGGGNPEFSASTHALLNKDCELGRGGFGTVYKTTLRDGQPVAIKKLTVSSLVKSQDEFEREVKMLGKLRHRNLVGLKGYYWTPSLQLLIYEFVSGGNLHKQLHESSTVNYLSWKERFDIVLGIARSLAHLHRHDIIHYNLKSSNIMLDGSGEAKVGDYGLAKLLPMLDRYVLSSKVQSALGYMAPEFTCRTVKITEKCDVYGFGVLVLEVMTGRPPVEYMEDDVIVLCDVVRAALDEGKVEECVDERLCGKFPLEEAVPIMKLGLVCTSQVPSNRPDMSEVVNILELIRCPQDSPEEELG</sequence>